<evidence type="ECO:0000313" key="3">
    <source>
        <dbReference type="Proteomes" id="UP000299102"/>
    </source>
</evidence>
<dbReference type="Proteomes" id="UP000299102">
    <property type="component" value="Unassembled WGS sequence"/>
</dbReference>
<gene>
    <name evidence="2" type="ORF">EVAR_6041_1</name>
</gene>
<evidence type="ECO:0000313" key="2">
    <source>
        <dbReference type="EMBL" id="GBP11225.1"/>
    </source>
</evidence>
<reference evidence="2 3" key="1">
    <citation type="journal article" date="2019" name="Commun. Biol.">
        <title>The bagworm genome reveals a unique fibroin gene that provides high tensile strength.</title>
        <authorList>
            <person name="Kono N."/>
            <person name="Nakamura H."/>
            <person name="Ohtoshi R."/>
            <person name="Tomita M."/>
            <person name="Numata K."/>
            <person name="Arakawa K."/>
        </authorList>
    </citation>
    <scope>NUCLEOTIDE SEQUENCE [LARGE SCALE GENOMIC DNA]</scope>
</reference>
<name>A0A4C1TAS4_EUMVA</name>
<accession>A0A4C1TAS4</accession>
<evidence type="ECO:0000256" key="1">
    <source>
        <dbReference type="SAM" id="MobiDB-lite"/>
    </source>
</evidence>
<protein>
    <submittedName>
        <fullName evidence="2">Uncharacterized protein</fullName>
    </submittedName>
</protein>
<keyword evidence="3" id="KW-1185">Reference proteome</keyword>
<comment type="caution">
    <text evidence="2">The sequence shown here is derived from an EMBL/GenBank/DDBJ whole genome shotgun (WGS) entry which is preliminary data.</text>
</comment>
<dbReference type="EMBL" id="BGZK01000045">
    <property type="protein sequence ID" value="GBP11225.1"/>
    <property type="molecule type" value="Genomic_DNA"/>
</dbReference>
<feature type="region of interest" description="Disordered" evidence="1">
    <location>
        <begin position="1"/>
        <end position="31"/>
    </location>
</feature>
<sequence>MQQPNSAESRRERGGVTSSAWASHKSRNSNSACTAFVSQRKYGELAYHGEQKFSALGIGRLIQGNKRNPSRILCLLLCTPVQCCPFGNTCDLRKS</sequence>
<organism evidence="2 3">
    <name type="scientific">Eumeta variegata</name>
    <name type="common">Bagworm moth</name>
    <name type="synonym">Eumeta japonica</name>
    <dbReference type="NCBI Taxonomy" id="151549"/>
    <lineage>
        <taxon>Eukaryota</taxon>
        <taxon>Metazoa</taxon>
        <taxon>Ecdysozoa</taxon>
        <taxon>Arthropoda</taxon>
        <taxon>Hexapoda</taxon>
        <taxon>Insecta</taxon>
        <taxon>Pterygota</taxon>
        <taxon>Neoptera</taxon>
        <taxon>Endopterygota</taxon>
        <taxon>Lepidoptera</taxon>
        <taxon>Glossata</taxon>
        <taxon>Ditrysia</taxon>
        <taxon>Tineoidea</taxon>
        <taxon>Psychidae</taxon>
        <taxon>Oiketicinae</taxon>
        <taxon>Eumeta</taxon>
    </lineage>
</organism>
<proteinExistence type="predicted"/>
<dbReference type="AlphaFoldDB" id="A0A4C1TAS4"/>